<evidence type="ECO:0000256" key="13">
    <source>
        <dbReference type="SAM" id="MobiDB-lite"/>
    </source>
</evidence>
<dbReference type="GO" id="GO:0005886">
    <property type="term" value="C:plasma membrane"/>
    <property type="evidence" value="ECO:0007669"/>
    <property type="project" value="UniProtKB-SubCell"/>
</dbReference>
<comment type="function">
    <text evidence="11">Involved in the TonB-dependent energy-dependent transport of various receptor-bound substrates. Protects ExbD from proteolytic degradation and functionally stabilizes TonB.</text>
</comment>
<feature type="chain" id="PRO_5036847621" description="Biopolymer transport protein ExbB" evidence="15">
    <location>
        <begin position="27"/>
        <end position="313"/>
    </location>
</feature>
<evidence type="ECO:0000256" key="12">
    <source>
        <dbReference type="RuleBase" id="RU004057"/>
    </source>
</evidence>
<evidence type="ECO:0000256" key="15">
    <source>
        <dbReference type="SAM" id="SignalP"/>
    </source>
</evidence>
<dbReference type="Pfam" id="PF01618">
    <property type="entry name" value="MotA_ExbB"/>
    <property type="match status" value="1"/>
</dbReference>
<feature type="domain" description="MotA/TolQ/ExbB proton channel" evidence="16">
    <location>
        <begin position="161"/>
        <end position="275"/>
    </location>
</feature>
<dbReference type="AlphaFoldDB" id="A0A963Z6B9"/>
<feature type="transmembrane region" description="Helical" evidence="14">
    <location>
        <begin position="203"/>
        <end position="226"/>
    </location>
</feature>
<keyword evidence="9 14" id="KW-1133">Transmembrane helix</keyword>
<sequence>MEIAVTRRLACRAAAALSLALGLTLAQPALSWAQSAATPAAAAAPANVVPATATAPATNAAPAATAAPATTGTTDPTAAATPEAATVPADLSVKALVRHADRIVKGVLLLLFLASIVTWTMLLAKGIELWQACRGVGRGLRLAESDAPDGTADLPRALRLMRHAVSAELAASEGTAVEGTKERLDSRLRRLEMRLARHIQRGTGILATIGAVSPFVGLFGTVWGIMNSFVGIAKLHTTNLAVVAPGIAEALLATAAGLVAAIPAVVIYNIFARWVGAYRHGLGDLGEIVLRHTSRTLDRGSAVVGRTRPMAAE</sequence>
<evidence type="ECO:0000256" key="6">
    <source>
        <dbReference type="ARBA" id="ARBA00022519"/>
    </source>
</evidence>
<evidence type="ECO:0000256" key="8">
    <source>
        <dbReference type="ARBA" id="ARBA00022927"/>
    </source>
</evidence>
<dbReference type="InterPro" id="IPR002898">
    <property type="entry name" value="MotA_ExbB_proton_chnl"/>
</dbReference>
<comment type="caution">
    <text evidence="17">The sequence shown here is derived from an EMBL/GenBank/DDBJ whole genome shotgun (WGS) entry which is preliminary data.</text>
</comment>
<keyword evidence="6" id="KW-0997">Cell inner membrane</keyword>
<comment type="subunit">
    <text evidence="2">The accessory proteins ExbB and ExbD seem to form a complex with TonB.</text>
</comment>
<keyword evidence="4 12" id="KW-0813">Transport</keyword>
<keyword evidence="10 14" id="KW-0472">Membrane</keyword>
<dbReference type="InterPro" id="IPR050790">
    <property type="entry name" value="ExbB/TolQ_transport"/>
</dbReference>
<dbReference type="NCBIfam" id="TIGR02797">
    <property type="entry name" value="exbB"/>
    <property type="match status" value="1"/>
</dbReference>
<dbReference type="Proteomes" id="UP000721844">
    <property type="component" value="Unassembled WGS sequence"/>
</dbReference>
<evidence type="ECO:0000313" key="18">
    <source>
        <dbReference type="Proteomes" id="UP000721844"/>
    </source>
</evidence>
<gene>
    <name evidence="17" type="primary">exbB</name>
    <name evidence="17" type="ORF">ACELLULO517_21695</name>
</gene>
<dbReference type="PANTHER" id="PTHR30625">
    <property type="entry name" value="PROTEIN TOLQ"/>
    <property type="match status" value="1"/>
</dbReference>
<evidence type="ECO:0000259" key="16">
    <source>
        <dbReference type="Pfam" id="PF01618"/>
    </source>
</evidence>
<evidence type="ECO:0000256" key="11">
    <source>
        <dbReference type="ARBA" id="ARBA00024816"/>
    </source>
</evidence>
<evidence type="ECO:0000256" key="9">
    <source>
        <dbReference type="ARBA" id="ARBA00022989"/>
    </source>
</evidence>
<dbReference type="GO" id="GO:0017038">
    <property type="term" value="P:protein import"/>
    <property type="evidence" value="ECO:0007669"/>
    <property type="project" value="TreeGrafter"/>
</dbReference>
<evidence type="ECO:0000256" key="3">
    <source>
        <dbReference type="ARBA" id="ARBA00022093"/>
    </source>
</evidence>
<evidence type="ECO:0000256" key="5">
    <source>
        <dbReference type="ARBA" id="ARBA00022475"/>
    </source>
</evidence>
<evidence type="ECO:0000256" key="4">
    <source>
        <dbReference type="ARBA" id="ARBA00022448"/>
    </source>
</evidence>
<feature type="region of interest" description="Disordered" evidence="13">
    <location>
        <begin position="60"/>
        <end position="79"/>
    </location>
</feature>
<feature type="signal peptide" evidence="15">
    <location>
        <begin position="1"/>
        <end position="26"/>
    </location>
</feature>
<keyword evidence="5" id="KW-1003">Cell membrane</keyword>
<protein>
    <recommendedName>
        <fullName evidence="3">Biopolymer transport protein ExbB</fullName>
    </recommendedName>
</protein>
<evidence type="ECO:0000256" key="2">
    <source>
        <dbReference type="ARBA" id="ARBA00011471"/>
    </source>
</evidence>
<keyword evidence="8 12" id="KW-0653">Protein transport</keyword>
<evidence type="ECO:0000256" key="7">
    <source>
        <dbReference type="ARBA" id="ARBA00022692"/>
    </source>
</evidence>
<dbReference type="PANTHER" id="PTHR30625:SF16">
    <property type="entry name" value="BIOPOLYMER TRANSPORT PROTEIN EXBB"/>
    <property type="match status" value="1"/>
</dbReference>
<comment type="subcellular location">
    <subcellularLocation>
        <location evidence="1">Cell inner membrane</location>
        <topology evidence="1">Multi-pass membrane protein</topology>
    </subcellularLocation>
    <subcellularLocation>
        <location evidence="12">Membrane</location>
        <topology evidence="12">Multi-pass membrane protein</topology>
    </subcellularLocation>
</comment>
<reference evidence="17 18" key="1">
    <citation type="journal article" date="2021" name="Microorganisms">
        <title>Acidisoma silvae sp. nov. and Acidisomacellulosilytica sp. nov., Two Acidophilic Bacteria Isolated from Decaying Wood, Hydrolyzing Cellulose and Producing Poly-3-hydroxybutyrate.</title>
        <authorList>
            <person name="Mieszkin S."/>
            <person name="Pouder E."/>
            <person name="Uroz S."/>
            <person name="Simon-Colin C."/>
            <person name="Alain K."/>
        </authorList>
    </citation>
    <scope>NUCLEOTIDE SEQUENCE [LARGE SCALE GENOMIC DNA]</scope>
    <source>
        <strain evidence="17 18">HW T5.17</strain>
    </source>
</reference>
<evidence type="ECO:0000256" key="1">
    <source>
        <dbReference type="ARBA" id="ARBA00004429"/>
    </source>
</evidence>
<dbReference type="InterPro" id="IPR014164">
    <property type="entry name" value="TonB_ExbB_1"/>
</dbReference>
<comment type="similarity">
    <text evidence="12">Belongs to the exbB/tolQ family.</text>
</comment>
<keyword evidence="18" id="KW-1185">Reference proteome</keyword>
<dbReference type="PRINTS" id="PR00833">
    <property type="entry name" value="POAALLERGEN"/>
</dbReference>
<evidence type="ECO:0000256" key="10">
    <source>
        <dbReference type="ARBA" id="ARBA00023136"/>
    </source>
</evidence>
<name>A0A963Z6B9_9PROT</name>
<keyword evidence="15" id="KW-0732">Signal</keyword>
<proteinExistence type="inferred from homology"/>
<evidence type="ECO:0000256" key="14">
    <source>
        <dbReference type="SAM" id="Phobius"/>
    </source>
</evidence>
<feature type="transmembrane region" description="Helical" evidence="14">
    <location>
        <begin position="103"/>
        <end position="124"/>
    </location>
</feature>
<evidence type="ECO:0000313" key="17">
    <source>
        <dbReference type="EMBL" id="MCB8882875.1"/>
    </source>
</evidence>
<keyword evidence="7 14" id="KW-0812">Transmembrane</keyword>
<organism evidence="17 18">
    <name type="scientific">Acidisoma cellulosilyticum</name>
    <dbReference type="NCBI Taxonomy" id="2802395"/>
    <lineage>
        <taxon>Bacteria</taxon>
        <taxon>Pseudomonadati</taxon>
        <taxon>Pseudomonadota</taxon>
        <taxon>Alphaproteobacteria</taxon>
        <taxon>Acetobacterales</taxon>
        <taxon>Acidocellaceae</taxon>
        <taxon>Acidisoma</taxon>
    </lineage>
</organism>
<dbReference type="EMBL" id="JAESVA010000009">
    <property type="protein sequence ID" value="MCB8882875.1"/>
    <property type="molecule type" value="Genomic_DNA"/>
</dbReference>
<dbReference type="GO" id="GO:0022857">
    <property type="term" value="F:transmembrane transporter activity"/>
    <property type="evidence" value="ECO:0007669"/>
    <property type="project" value="InterPro"/>
</dbReference>
<feature type="transmembrane region" description="Helical" evidence="14">
    <location>
        <begin position="246"/>
        <end position="271"/>
    </location>
</feature>
<accession>A0A963Z6B9</accession>